<organism evidence="2 4">
    <name type="scientific">Aeromonas veronii</name>
    <dbReference type="NCBI Taxonomy" id="654"/>
    <lineage>
        <taxon>Bacteria</taxon>
        <taxon>Pseudomonadati</taxon>
        <taxon>Pseudomonadota</taxon>
        <taxon>Gammaproteobacteria</taxon>
        <taxon>Aeromonadales</taxon>
        <taxon>Aeromonadaceae</taxon>
        <taxon>Aeromonas</taxon>
    </lineage>
</organism>
<name>A0A3A9IKZ0_AERVE</name>
<evidence type="ECO:0000313" key="4">
    <source>
        <dbReference type="Proteomes" id="UP000281725"/>
    </source>
</evidence>
<proteinExistence type="predicted"/>
<dbReference type="Pfam" id="PF13503">
    <property type="entry name" value="DUF4123"/>
    <property type="match status" value="1"/>
</dbReference>
<dbReference type="Proteomes" id="UP000281725">
    <property type="component" value="Unassembled WGS sequence"/>
</dbReference>
<feature type="domain" description="DUF4123" evidence="1">
    <location>
        <begin position="19"/>
        <end position="122"/>
    </location>
</feature>
<evidence type="ECO:0000313" key="2">
    <source>
        <dbReference type="EMBL" id="RKJ83507.1"/>
    </source>
</evidence>
<dbReference type="EMBL" id="RAWX01000011">
    <property type="protein sequence ID" value="RKJ83507.1"/>
    <property type="molecule type" value="Genomic_DNA"/>
</dbReference>
<accession>A0A3A9IKZ0</accession>
<evidence type="ECO:0000259" key="1">
    <source>
        <dbReference type="Pfam" id="PF13503"/>
    </source>
</evidence>
<dbReference type="RefSeq" id="WP_120415804.1">
    <property type="nucleotide sequence ID" value="NZ_RAWX01000003.1"/>
</dbReference>
<protein>
    <submittedName>
        <fullName evidence="2">DUF4123 domain-containing protein</fullName>
    </submittedName>
</protein>
<reference evidence="2 4" key="1">
    <citation type="submission" date="2018-09" db="EMBL/GenBank/DDBJ databases">
        <title>Genome sequencing of Aeromonas veronii MS-17-88.</title>
        <authorList>
            <person name="Tekedar H.C."/>
            <person name="Arick M.A."/>
            <person name="Hsu C.-Y."/>
            <person name="Thrash A."/>
            <person name="Karsi A."/>
            <person name="Lawrence M.L."/>
            <person name="Abdelhamed H."/>
        </authorList>
    </citation>
    <scope>NUCLEOTIDE SEQUENCE [LARGE SCALE GENOMIC DNA]</scope>
    <source>
        <strain evidence="2 4">MS 17-88</strain>
    </source>
</reference>
<gene>
    <name evidence="3" type="ORF">D6R50_17810</name>
    <name evidence="2" type="ORF">D6R50_24560</name>
</gene>
<dbReference type="AlphaFoldDB" id="A0A3A9IKZ0"/>
<sequence>MLPELIWREGKTVALLEAAHLSAELREKLSEGQFLPLYLHDDLFELVNLGPWLWHCSQQDEGLLAELAEQGHVVGLIDSDRTVEALQEQLALGARVIEPNGKFSMLLRFYTPDALPLLLEQQDALWLGGIFGGISRWWLRECNGNWRELDLSVPPAEPVLVQLTPALYQALEGSPQAHRLLALWQSGDNIAQFPPCERMAMVRKALDKAKQAGATDAQLMLWGLAYLEGGRSSLEQLKQSA</sequence>
<dbReference type="EMBL" id="RAWX01000003">
    <property type="protein sequence ID" value="RKJ88061.1"/>
    <property type="molecule type" value="Genomic_DNA"/>
</dbReference>
<comment type="caution">
    <text evidence="2">The sequence shown here is derived from an EMBL/GenBank/DDBJ whole genome shotgun (WGS) entry which is preliminary data.</text>
</comment>
<evidence type="ECO:0000313" key="3">
    <source>
        <dbReference type="EMBL" id="RKJ88061.1"/>
    </source>
</evidence>
<dbReference type="InterPro" id="IPR025391">
    <property type="entry name" value="DUF4123"/>
</dbReference>